<proteinExistence type="predicted"/>
<keyword evidence="3 5" id="KW-0067">ATP-binding</keyword>
<dbReference type="SMART" id="SM00382">
    <property type="entry name" value="AAA"/>
    <property type="match status" value="1"/>
</dbReference>
<dbReference type="Pfam" id="PF00005">
    <property type="entry name" value="ABC_tran"/>
    <property type="match status" value="1"/>
</dbReference>
<dbReference type="InterPro" id="IPR003439">
    <property type="entry name" value="ABC_transporter-like_ATP-bd"/>
</dbReference>
<dbReference type="CDD" id="cd03219">
    <property type="entry name" value="ABC_Mj1267_LivG_branched"/>
    <property type="match status" value="1"/>
</dbReference>
<evidence type="ECO:0000259" key="4">
    <source>
        <dbReference type="PROSITE" id="PS50893"/>
    </source>
</evidence>
<dbReference type="EMBL" id="JBHUHD010000001">
    <property type="protein sequence ID" value="MFD2139419.1"/>
    <property type="molecule type" value="Genomic_DNA"/>
</dbReference>
<evidence type="ECO:0000256" key="2">
    <source>
        <dbReference type="ARBA" id="ARBA00022741"/>
    </source>
</evidence>
<organism evidence="5 6">
    <name type="scientific">Ancylobacter oerskovii</name>
    <dbReference type="NCBI Taxonomy" id="459519"/>
    <lineage>
        <taxon>Bacteria</taxon>
        <taxon>Pseudomonadati</taxon>
        <taxon>Pseudomonadota</taxon>
        <taxon>Alphaproteobacteria</taxon>
        <taxon>Hyphomicrobiales</taxon>
        <taxon>Xanthobacteraceae</taxon>
        <taxon>Ancylobacter</taxon>
    </lineage>
</organism>
<keyword evidence="2" id="KW-0547">Nucleotide-binding</keyword>
<dbReference type="PANTHER" id="PTHR45772">
    <property type="entry name" value="CONSERVED COMPONENT OF ABC TRANSPORTER FOR NATURAL AMINO ACIDS-RELATED"/>
    <property type="match status" value="1"/>
</dbReference>
<dbReference type="InterPro" id="IPR027417">
    <property type="entry name" value="P-loop_NTPase"/>
</dbReference>
<keyword evidence="6" id="KW-1185">Reference proteome</keyword>
<dbReference type="GO" id="GO:0005524">
    <property type="term" value="F:ATP binding"/>
    <property type="evidence" value="ECO:0007669"/>
    <property type="project" value="UniProtKB-KW"/>
</dbReference>
<protein>
    <submittedName>
        <fullName evidence="5">ABC transporter ATP-binding protein</fullName>
    </submittedName>
</protein>
<evidence type="ECO:0000256" key="1">
    <source>
        <dbReference type="ARBA" id="ARBA00022448"/>
    </source>
</evidence>
<evidence type="ECO:0000256" key="3">
    <source>
        <dbReference type="ARBA" id="ARBA00022840"/>
    </source>
</evidence>
<evidence type="ECO:0000313" key="5">
    <source>
        <dbReference type="EMBL" id="MFD2139419.1"/>
    </source>
</evidence>
<sequence>MSAPVLETLDLVKRFGGLLATNSVSFTLERGARHALIGPNGAGKTTFVNQLTGVLKPSGGAIRLEGRDVTHSRPEARVRLGMSRTFQINQLFRTMTPLEMLLLVLGEREGRGLHLWSRLDARADLVREAAAIAERFRLDDVIGETIATLSYGKQRQLEIAAAFAARPKVLLLDEPAAGVPEAERQDLLNIVSELPAEVSVLLIEHDMDLVFRFATRITVLVNGTVIAEGEPAAIAADPTVRAAYLGGESGDA</sequence>
<evidence type="ECO:0000313" key="6">
    <source>
        <dbReference type="Proteomes" id="UP001597299"/>
    </source>
</evidence>
<dbReference type="PROSITE" id="PS50893">
    <property type="entry name" value="ABC_TRANSPORTER_2"/>
    <property type="match status" value="1"/>
</dbReference>
<accession>A0ABW4YSU1</accession>
<name>A0ABW4YSU1_9HYPH</name>
<dbReference type="SUPFAM" id="SSF52540">
    <property type="entry name" value="P-loop containing nucleoside triphosphate hydrolases"/>
    <property type="match status" value="1"/>
</dbReference>
<gene>
    <name evidence="5" type="ORF">ACFSNC_03315</name>
</gene>
<dbReference type="InterPro" id="IPR003593">
    <property type="entry name" value="AAA+_ATPase"/>
</dbReference>
<dbReference type="PANTHER" id="PTHR45772:SF2">
    <property type="entry name" value="ABC TRANSPORTER ATP-BINDING PROTEIN"/>
    <property type="match status" value="1"/>
</dbReference>
<dbReference type="InterPro" id="IPR051120">
    <property type="entry name" value="ABC_AA/LPS_Transport"/>
</dbReference>
<dbReference type="RefSeq" id="WP_213352204.1">
    <property type="nucleotide sequence ID" value="NZ_JAHBGB010000019.1"/>
</dbReference>
<dbReference type="Proteomes" id="UP001597299">
    <property type="component" value="Unassembled WGS sequence"/>
</dbReference>
<dbReference type="Pfam" id="PF12399">
    <property type="entry name" value="BCA_ABC_TP_C"/>
    <property type="match status" value="1"/>
</dbReference>
<feature type="domain" description="ABC transporter" evidence="4">
    <location>
        <begin position="6"/>
        <end position="247"/>
    </location>
</feature>
<reference evidence="6" key="1">
    <citation type="journal article" date="2019" name="Int. J. Syst. Evol. Microbiol.">
        <title>The Global Catalogue of Microorganisms (GCM) 10K type strain sequencing project: providing services to taxonomists for standard genome sequencing and annotation.</title>
        <authorList>
            <consortium name="The Broad Institute Genomics Platform"/>
            <consortium name="The Broad Institute Genome Sequencing Center for Infectious Disease"/>
            <person name="Wu L."/>
            <person name="Ma J."/>
        </authorList>
    </citation>
    <scope>NUCLEOTIDE SEQUENCE [LARGE SCALE GENOMIC DNA]</scope>
    <source>
        <strain evidence="6">CCM 7435</strain>
    </source>
</reference>
<keyword evidence="1" id="KW-0813">Transport</keyword>
<dbReference type="Gene3D" id="3.40.50.300">
    <property type="entry name" value="P-loop containing nucleotide triphosphate hydrolases"/>
    <property type="match status" value="1"/>
</dbReference>
<dbReference type="InterPro" id="IPR032823">
    <property type="entry name" value="BCA_ABC_TP_C"/>
</dbReference>
<comment type="caution">
    <text evidence="5">The sequence shown here is derived from an EMBL/GenBank/DDBJ whole genome shotgun (WGS) entry which is preliminary data.</text>
</comment>